<proteinExistence type="inferred from homology"/>
<evidence type="ECO:0000313" key="2">
    <source>
        <dbReference type="EMBL" id="KEJ92223.1"/>
    </source>
</evidence>
<dbReference type="Proteomes" id="UP000027665">
    <property type="component" value="Unassembled WGS sequence"/>
</dbReference>
<dbReference type="STRING" id="2754.EH55_04235"/>
<dbReference type="NCBIfam" id="NF005559">
    <property type="entry name" value="PRK07231.1"/>
    <property type="match status" value="1"/>
</dbReference>
<dbReference type="Pfam" id="PF13561">
    <property type="entry name" value="adh_short_C2"/>
    <property type="match status" value="1"/>
</dbReference>
<evidence type="ECO:0000256" key="1">
    <source>
        <dbReference type="ARBA" id="ARBA00006484"/>
    </source>
</evidence>
<dbReference type="SUPFAM" id="SSF51735">
    <property type="entry name" value="NAD(P)-binding Rossmann-fold domains"/>
    <property type="match status" value="1"/>
</dbReference>
<dbReference type="GeneID" id="90983519"/>
<comment type="similarity">
    <text evidence="1">Belongs to the short-chain dehydrogenases/reductases (SDR) family.</text>
</comment>
<dbReference type="PRINTS" id="PR00081">
    <property type="entry name" value="GDHRDH"/>
</dbReference>
<name>A0A073IPC5_9BACT</name>
<dbReference type="RefSeq" id="WP_037975920.1">
    <property type="nucleotide sequence ID" value="NZ_JMKI01000031.1"/>
</dbReference>
<dbReference type="PANTHER" id="PTHR42879:SF2">
    <property type="entry name" value="3-OXOACYL-[ACYL-CARRIER-PROTEIN] REDUCTASE FABG"/>
    <property type="match status" value="1"/>
</dbReference>
<sequence>MLDLNELCGMKGKTAIVTGAASGIGAGIARFFASAGVSVVIADINDELARKVEREIKEAGGKAEFVSCDVTKEADCRTLADGVAKRYSRIDILVNCAGVARRHTVETLSESDWDLALDVTLKSVFLMSKHVVPHMKRSGGGKIVNIGSGWALKGGDRAVSYCAAKGGVWNMTRAMAIDHGPDNINVNCVCPGDIDTPMLKSECEQLGGVYDEKYKEECARRPMARLGEPRDVAMCVFFLCSGMAPWVTGSSLVVDGGGIA</sequence>
<dbReference type="Gene3D" id="3.40.50.720">
    <property type="entry name" value="NAD(P)-binding Rossmann-like Domain"/>
    <property type="match status" value="1"/>
</dbReference>
<evidence type="ECO:0000313" key="3">
    <source>
        <dbReference type="Proteomes" id="UP000027665"/>
    </source>
</evidence>
<comment type="caution">
    <text evidence="2">The sequence shown here is derived from an EMBL/GenBank/DDBJ whole genome shotgun (WGS) entry which is preliminary data.</text>
</comment>
<reference evidence="2 3" key="1">
    <citation type="submission" date="2014-04" db="EMBL/GenBank/DDBJ databases">
        <title>Draft Genome Sequence of Synergistes jonesii.</title>
        <authorList>
            <person name="Coil D.A."/>
            <person name="Eisen J.A."/>
            <person name="Holland-Moritz H.E."/>
        </authorList>
    </citation>
    <scope>NUCLEOTIDE SEQUENCE [LARGE SCALE GENOMIC DNA]</scope>
    <source>
        <strain evidence="2 3">78-1</strain>
    </source>
</reference>
<dbReference type="CDD" id="cd05233">
    <property type="entry name" value="SDR_c"/>
    <property type="match status" value="1"/>
</dbReference>
<dbReference type="InterPro" id="IPR020904">
    <property type="entry name" value="Sc_DH/Rdtase_CS"/>
</dbReference>
<dbReference type="PANTHER" id="PTHR42879">
    <property type="entry name" value="3-OXOACYL-(ACYL-CARRIER-PROTEIN) REDUCTASE"/>
    <property type="match status" value="1"/>
</dbReference>
<accession>A0A073IPC5</accession>
<dbReference type="PROSITE" id="PS00061">
    <property type="entry name" value="ADH_SHORT"/>
    <property type="match status" value="1"/>
</dbReference>
<dbReference type="InterPro" id="IPR002347">
    <property type="entry name" value="SDR_fam"/>
</dbReference>
<protein>
    <submittedName>
        <fullName evidence="2">Short-chain dehydrogenase</fullName>
    </submittedName>
</protein>
<dbReference type="InterPro" id="IPR036291">
    <property type="entry name" value="NAD(P)-bd_dom_sf"/>
</dbReference>
<keyword evidence="3" id="KW-1185">Reference proteome</keyword>
<dbReference type="FunFam" id="3.40.50.720:FF:000084">
    <property type="entry name" value="Short-chain dehydrogenase reductase"/>
    <property type="match status" value="1"/>
</dbReference>
<dbReference type="PRINTS" id="PR00080">
    <property type="entry name" value="SDRFAMILY"/>
</dbReference>
<organism evidence="2 3">
    <name type="scientific">Synergistes jonesii</name>
    <dbReference type="NCBI Taxonomy" id="2754"/>
    <lineage>
        <taxon>Bacteria</taxon>
        <taxon>Thermotogati</taxon>
        <taxon>Synergistota</taxon>
        <taxon>Synergistia</taxon>
        <taxon>Synergistales</taxon>
        <taxon>Synergistaceae</taxon>
        <taxon>Synergistes</taxon>
    </lineage>
</organism>
<gene>
    <name evidence="2" type="ORF">EH55_04235</name>
</gene>
<dbReference type="InterPro" id="IPR050259">
    <property type="entry name" value="SDR"/>
</dbReference>
<dbReference type="GO" id="GO:0032787">
    <property type="term" value="P:monocarboxylic acid metabolic process"/>
    <property type="evidence" value="ECO:0007669"/>
    <property type="project" value="UniProtKB-ARBA"/>
</dbReference>
<dbReference type="OrthoDB" id="9803333at2"/>
<dbReference type="AlphaFoldDB" id="A0A073IPC5"/>
<dbReference type="EMBL" id="JMKI01000031">
    <property type="protein sequence ID" value="KEJ92223.1"/>
    <property type="molecule type" value="Genomic_DNA"/>
</dbReference>
<dbReference type="eggNOG" id="COG1028">
    <property type="taxonomic scope" value="Bacteria"/>
</dbReference>